<comment type="catalytic activity">
    <reaction evidence="1">
        <text>ATP + protein L-histidine = ADP + protein N-phospho-L-histidine.</text>
        <dbReference type="EC" id="2.7.13.3"/>
    </reaction>
</comment>
<gene>
    <name evidence="9" type="ORF">COV02_02060</name>
</gene>
<evidence type="ECO:0000259" key="8">
    <source>
        <dbReference type="PROSITE" id="PS50109"/>
    </source>
</evidence>
<feature type="transmembrane region" description="Helical" evidence="7">
    <location>
        <begin position="197"/>
        <end position="216"/>
    </location>
</feature>
<feature type="transmembrane region" description="Helical" evidence="7">
    <location>
        <begin position="228"/>
        <end position="246"/>
    </location>
</feature>
<evidence type="ECO:0000256" key="2">
    <source>
        <dbReference type="ARBA" id="ARBA00012438"/>
    </source>
</evidence>
<keyword evidence="4" id="KW-0808">Transferase</keyword>
<keyword evidence="6" id="KW-0902">Two-component regulatory system</keyword>
<dbReference type="PANTHER" id="PTHR43711">
    <property type="entry name" value="TWO-COMPONENT HISTIDINE KINASE"/>
    <property type="match status" value="1"/>
</dbReference>
<dbReference type="Pfam" id="PF02518">
    <property type="entry name" value="HATPase_c"/>
    <property type="match status" value="1"/>
</dbReference>
<dbReference type="InterPro" id="IPR036097">
    <property type="entry name" value="HisK_dim/P_sf"/>
</dbReference>
<feature type="transmembrane region" description="Helical" evidence="7">
    <location>
        <begin position="138"/>
        <end position="160"/>
    </location>
</feature>
<evidence type="ECO:0000256" key="3">
    <source>
        <dbReference type="ARBA" id="ARBA00022553"/>
    </source>
</evidence>
<keyword evidence="5" id="KW-0418">Kinase</keyword>
<dbReference type="PROSITE" id="PS50109">
    <property type="entry name" value="HIS_KIN"/>
    <property type="match status" value="1"/>
</dbReference>
<feature type="transmembrane region" description="Helical" evidence="7">
    <location>
        <begin position="172"/>
        <end position="191"/>
    </location>
</feature>
<dbReference type="Pfam" id="PF16927">
    <property type="entry name" value="HisKA_7TM"/>
    <property type="match status" value="1"/>
</dbReference>
<dbReference type="InterPro" id="IPR036890">
    <property type="entry name" value="HATPase_C_sf"/>
</dbReference>
<dbReference type="SUPFAM" id="SSF55874">
    <property type="entry name" value="ATPase domain of HSP90 chaperone/DNA topoisomerase II/histidine kinase"/>
    <property type="match status" value="1"/>
</dbReference>
<dbReference type="InterPro" id="IPR050736">
    <property type="entry name" value="Sensor_HK_Regulatory"/>
</dbReference>
<keyword evidence="7" id="KW-0472">Membrane</keyword>
<feature type="transmembrane region" description="Helical" evidence="7">
    <location>
        <begin position="99"/>
        <end position="118"/>
    </location>
</feature>
<dbReference type="InterPro" id="IPR004358">
    <property type="entry name" value="Sig_transdc_His_kin-like_C"/>
</dbReference>
<dbReference type="PRINTS" id="PR00344">
    <property type="entry name" value="BCTRLSENSOR"/>
</dbReference>
<keyword evidence="7" id="KW-0812">Transmembrane</keyword>
<sequence length="518" mass="59246">MDIITLTLLFISLINGGLAALMIFRGLKNKANIFFFLTLIATFFWIFGLGMFRMSSFENGIYWATLYYVSASFGSTYFLYFALFFANKNIGKIKLLNHLFIHLPGIFTIIVLLANFHFIKDYTLEPWGKSIKLGPVYFFYATHIVGYFGYAIFTLIKRLISVSGIEKTQLKFIAFGTIVTIIFALVSNLFLPFYTYQFVWVGPYLSIIMFVAITYAITKHHLMGIKTITSEILVGLLLSILFINIFFYDNNLWFKIIIFLVAVLIGYFLIKSVFKEVRQREHIEKLMKMRSEFLDIASHQLKTPISVIMGTASMFKEGSIGKLPEEQQQKFVDNIYRKAVKLSGIVRDILSASEFDTEKFSLPEGRLEPVDLEKLLVKIKDDSKKEADEKGLELNFIKTKAKISPIISDEFYLTQAIANIVDNAIKYTKTGKIDIMLDEDKKKVILKIKDTGVGIPEGDKNRMFGKFERARNARDMYTDGSGLGLFISKEIIDAHSEASIKFNSKENEGTEFIITFQT</sequence>
<reference evidence="10" key="1">
    <citation type="submission" date="2017-09" db="EMBL/GenBank/DDBJ databases">
        <title>Depth-based differentiation of microbial function through sediment-hosted aquifers and enrichment of novel symbionts in the deep terrestrial subsurface.</title>
        <authorList>
            <person name="Probst A.J."/>
            <person name="Ladd B."/>
            <person name="Jarett J.K."/>
            <person name="Geller-Mcgrath D.E."/>
            <person name="Sieber C.M.K."/>
            <person name="Emerson J.B."/>
            <person name="Anantharaman K."/>
            <person name="Thomas B.C."/>
            <person name="Malmstrom R."/>
            <person name="Stieglmeier M."/>
            <person name="Klingl A."/>
            <person name="Woyke T."/>
            <person name="Ryan C.M."/>
            <person name="Banfield J.F."/>
        </authorList>
    </citation>
    <scope>NUCLEOTIDE SEQUENCE [LARGE SCALE GENOMIC DNA]</scope>
</reference>
<dbReference type="AlphaFoldDB" id="A0A2M8LAA6"/>
<keyword evidence="3" id="KW-0597">Phosphoprotein</keyword>
<evidence type="ECO:0000256" key="1">
    <source>
        <dbReference type="ARBA" id="ARBA00000085"/>
    </source>
</evidence>
<evidence type="ECO:0000313" key="10">
    <source>
        <dbReference type="Proteomes" id="UP000230959"/>
    </source>
</evidence>
<feature type="transmembrane region" description="Helical" evidence="7">
    <location>
        <begin position="66"/>
        <end position="87"/>
    </location>
</feature>
<feature type="transmembrane region" description="Helical" evidence="7">
    <location>
        <begin position="252"/>
        <end position="270"/>
    </location>
</feature>
<dbReference type="SMART" id="SM00387">
    <property type="entry name" value="HATPase_c"/>
    <property type="match status" value="1"/>
</dbReference>
<dbReference type="EC" id="2.7.13.3" evidence="2"/>
<evidence type="ECO:0000313" key="9">
    <source>
        <dbReference type="EMBL" id="PJE73538.1"/>
    </source>
</evidence>
<evidence type="ECO:0000256" key="7">
    <source>
        <dbReference type="SAM" id="Phobius"/>
    </source>
</evidence>
<proteinExistence type="predicted"/>
<dbReference type="InterPro" id="IPR003594">
    <property type="entry name" value="HATPase_dom"/>
</dbReference>
<name>A0A2M8LAA6_9BACT</name>
<accession>A0A2M8LAA6</accession>
<evidence type="ECO:0000256" key="5">
    <source>
        <dbReference type="ARBA" id="ARBA00022777"/>
    </source>
</evidence>
<dbReference type="EMBL" id="PFER01000032">
    <property type="protein sequence ID" value="PJE73538.1"/>
    <property type="molecule type" value="Genomic_DNA"/>
</dbReference>
<dbReference type="InterPro" id="IPR005467">
    <property type="entry name" value="His_kinase_dom"/>
</dbReference>
<feature type="transmembrane region" description="Helical" evidence="7">
    <location>
        <begin position="6"/>
        <end position="24"/>
    </location>
</feature>
<organism evidence="9 10">
    <name type="scientific">Candidatus Terrybacteria bacterium CG10_big_fil_rev_8_21_14_0_10_41_10</name>
    <dbReference type="NCBI Taxonomy" id="1975026"/>
    <lineage>
        <taxon>Bacteria</taxon>
        <taxon>Candidatus Terryibacteriota</taxon>
    </lineage>
</organism>
<dbReference type="Gene3D" id="1.10.287.130">
    <property type="match status" value="1"/>
</dbReference>
<dbReference type="FunFam" id="3.30.565.10:FF:000006">
    <property type="entry name" value="Sensor histidine kinase WalK"/>
    <property type="match status" value="1"/>
</dbReference>
<dbReference type="PANTHER" id="PTHR43711:SF26">
    <property type="entry name" value="SENSOR HISTIDINE KINASE RCSC"/>
    <property type="match status" value="1"/>
</dbReference>
<dbReference type="Gene3D" id="3.30.565.10">
    <property type="entry name" value="Histidine kinase-like ATPase, C-terminal domain"/>
    <property type="match status" value="1"/>
</dbReference>
<keyword evidence="7" id="KW-1133">Transmembrane helix</keyword>
<evidence type="ECO:0000256" key="6">
    <source>
        <dbReference type="ARBA" id="ARBA00023012"/>
    </source>
</evidence>
<protein>
    <recommendedName>
        <fullName evidence="2">histidine kinase</fullName>
        <ecNumber evidence="2">2.7.13.3</ecNumber>
    </recommendedName>
</protein>
<dbReference type="SUPFAM" id="SSF47384">
    <property type="entry name" value="Homodimeric domain of signal transducing histidine kinase"/>
    <property type="match status" value="1"/>
</dbReference>
<dbReference type="CDD" id="cd00082">
    <property type="entry name" value="HisKA"/>
    <property type="match status" value="1"/>
</dbReference>
<dbReference type="Proteomes" id="UP000230959">
    <property type="component" value="Unassembled WGS sequence"/>
</dbReference>
<feature type="transmembrane region" description="Helical" evidence="7">
    <location>
        <begin position="31"/>
        <end position="54"/>
    </location>
</feature>
<feature type="domain" description="Histidine kinase" evidence="8">
    <location>
        <begin position="296"/>
        <end position="518"/>
    </location>
</feature>
<dbReference type="SMART" id="SM00388">
    <property type="entry name" value="HisKA"/>
    <property type="match status" value="1"/>
</dbReference>
<evidence type="ECO:0000256" key="4">
    <source>
        <dbReference type="ARBA" id="ARBA00022679"/>
    </source>
</evidence>
<dbReference type="GO" id="GO:0000155">
    <property type="term" value="F:phosphorelay sensor kinase activity"/>
    <property type="evidence" value="ECO:0007669"/>
    <property type="project" value="InterPro"/>
</dbReference>
<dbReference type="InterPro" id="IPR003661">
    <property type="entry name" value="HisK_dim/P_dom"/>
</dbReference>
<dbReference type="InterPro" id="IPR031621">
    <property type="entry name" value="HisKA_7TM"/>
</dbReference>
<dbReference type="Pfam" id="PF00512">
    <property type="entry name" value="HisKA"/>
    <property type="match status" value="1"/>
</dbReference>
<comment type="caution">
    <text evidence="9">The sequence shown here is derived from an EMBL/GenBank/DDBJ whole genome shotgun (WGS) entry which is preliminary data.</text>
</comment>